<gene>
    <name evidence="1" type="ORF">SAMN06296036_11598</name>
</gene>
<dbReference type="AlphaFoldDB" id="A0A1Y6C8V2"/>
<evidence type="ECO:0000313" key="2">
    <source>
        <dbReference type="Proteomes" id="UP000192907"/>
    </source>
</evidence>
<dbReference type="Proteomes" id="UP000192907">
    <property type="component" value="Unassembled WGS sequence"/>
</dbReference>
<evidence type="ECO:0000313" key="1">
    <source>
        <dbReference type="EMBL" id="SMF49659.1"/>
    </source>
</evidence>
<keyword evidence="2" id="KW-1185">Reference proteome</keyword>
<dbReference type="STRING" id="1513793.SAMN06296036_11598"/>
<reference evidence="2" key="1">
    <citation type="submission" date="2017-04" db="EMBL/GenBank/DDBJ databases">
        <authorList>
            <person name="Varghese N."/>
            <person name="Submissions S."/>
        </authorList>
    </citation>
    <scope>NUCLEOTIDE SEQUENCE [LARGE SCALE GENOMIC DNA]</scope>
    <source>
        <strain evidence="2">RKEM611</strain>
    </source>
</reference>
<protein>
    <submittedName>
        <fullName evidence="1">Uncharacterized protein</fullName>
    </submittedName>
</protein>
<accession>A0A1Y6C8V2</accession>
<name>A0A1Y6C8V2_9BACT</name>
<dbReference type="RefSeq" id="WP_132319788.1">
    <property type="nucleotide sequence ID" value="NZ_FWZT01000015.1"/>
</dbReference>
<organism evidence="1 2">
    <name type="scientific">Pseudobacteriovorax antillogorgiicola</name>
    <dbReference type="NCBI Taxonomy" id="1513793"/>
    <lineage>
        <taxon>Bacteria</taxon>
        <taxon>Pseudomonadati</taxon>
        <taxon>Bdellovibrionota</taxon>
        <taxon>Oligoflexia</taxon>
        <taxon>Oligoflexales</taxon>
        <taxon>Pseudobacteriovoracaceae</taxon>
        <taxon>Pseudobacteriovorax</taxon>
    </lineage>
</organism>
<dbReference type="EMBL" id="FWZT01000015">
    <property type="protein sequence ID" value="SMF49659.1"/>
    <property type="molecule type" value="Genomic_DNA"/>
</dbReference>
<sequence>MTKLLAYLAMGLLLTGFSSSYHYTKSSPGEYIEAKRVDGVWSVRTKKDGEFRPSTKEEVDRLILEMDLRVSSNAQRRIEKHDAVKDILADSPASTTRTEMMTSLLVRKSFSNAVVIDVLDNLDEVGASIHRAEFLAKIIDNTTDLIVMRRIIDSIDEVSHITGREELLKALSRKLLALSEQKL</sequence>
<proteinExistence type="predicted"/>